<dbReference type="OrthoDB" id="9795402at2"/>
<dbReference type="InterPro" id="IPR053136">
    <property type="entry name" value="UTP_pyrophosphatase-like"/>
</dbReference>
<dbReference type="InterPro" id="IPR002725">
    <property type="entry name" value="YgjP-like_metallopeptidase"/>
</dbReference>
<dbReference type="Proteomes" id="UP000245765">
    <property type="component" value="Unassembled WGS sequence"/>
</dbReference>
<dbReference type="Pfam" id="PF01863">
    <property type="entry name" value="YgjP-like"/>
    <property type="match status" value="1"/>
</dbReference>
<gene>
    <name evidence="2" type="ORF">DFH01_26805</name>
</gene>
<dbReference type="PANTHER" id="PTHR30399:SF1">
    <property type="entry name" value="UTP PYROPHOSPHATASE"/>
    <property type="match status" value="1"/>
</dbReference>
<organism evidence="2 3">
    <name type="scientific">Falsiroseomonas bella</name>
    <dbReference type="NCBI Taxonomy" id="2184016"/>
    <lineage>
        <taxon>Bacteria</taxon>
        <taxon>Pseudomonadati</taxon>
        <taxon>Pseudomonadota</taxon>
        <taxon>Alphaproteobacteria</taxon>
        <taxon>Acetobacterales</taxon>
        <taxon>Roseomonadaceae</taxon>
        <taxon>Falsiroseomonas</taxon>
    </lineage>
</organism>
<dbReference type="EMBL" id="QGNA01000008">
    <property type="protein sequence ID" value="PWS34264.1"/>
    <property type="molecule type" value="Genomic_DNA"/>
</dbReference>
<sequence length="241" mass="26628">MPLPESEIVILPPARGALAPATEIPVRWRPSTRARRVSLRICPREGAVVVTLPPRSGRRAGLALIREHEAWVVERLAALTPAIEFAPGASFLLGGAPHEIRHEPRARGGAFLEGAQLVVTGAREFLRRRTVDFLRAEAKRRIAVLAAPHAAALGVKPRTIRVKDTRSRWGSCAPDGTLAFSWRLVMAPEWVTDYVVAHEVAHLRELNHSARFWALVESRTPHREAAVEWLRAEGPALLRVG</sequence>
<reference evidence="3" key="1">
    <citation type="submission" date="2018-05" db="EMBL/GenBank/DDBJ databases">
        <authorList>
            <person name="Du Z."/>
            <person name="Wang X."/>
        </authorList>
    </citation>
    <scope>NUCLEOTIDE SEQUENCE [LARGE SCALE GENOMIC DNA]</scope>
    <source>
        <strain evidence="3">CQN31</strain>
    </source>
</reference>
<dbReference type="PANTHER" id="PTHR30399">
    <property type="entry name" value="UNCHARACTERIZED PROTEIN YGJP"/>
    <property type="match status" value="1"/>
</dbReference>
<dbReference type="RefSeq" id="WP_109873632.1">
    <property type="nucleotide sequence ID" value="NZ_QGNA01000008.1"/>
</dbReference>
<protein>
    <submittedName>
        <fullName evidence="2">Zinc metallopeptidase</fullName>
    </submittedName>
</protein>
<dbReference type="Gene3D" id="3.30.2010.10">
    <property type="entry name" value="Metalloproteases ('zincins'), catalytic domain"/>
    <property type="match status" value="1"/>
</dbReference>
<evidence type="ECO:0000313" key="3">
    <source>
        <dbReference type="Proteomes" id="UP000245765"/>
    </source>
</evidence>
<name>A0A317F548_9PROT</name>
<evidence type="ECO:0000313" key="2">
    <source>
        <dbReference type="EMBL" id="PWS34264.1"/>
    </source>
</evidence>
<keyword evidence="3" id="KW-1185">Reference proteome</keyword>
<comment type="caution">
    <text evidence="2">The sequence shown here is derived from an EMBL/GenBank/DDBJ whole genome shotgun (WGS) entry which is preliminary data.</text>
</comment>
<feature type="domain" description="YgjP-like metallopeptidase" evidence="1">
    <location>
        <begin position="39"/>
        <end position="232"/>
    </location>
</feature>
<evidence type="ECO:0000259" key="1">
    <source>
        <dbReference type="Pfam" id="PF01863"/>
    </source>
</evidence>
<dbReference type="AlphaFoldDB" id="A0A317F548"/>
<proteinExistence type="predicted"/>
<accession>A0A317F548</accession>
<dbReference type="CDD" id="cd07344">
    <property type="entry name" value="M48_yhfN_like"/>
    <property type="match status" value="1"/>
</dbReference>